<dbReference type="Pfam" id="PF13420">
    <property type="entry name" value="Acetyltransf_4"/>
    <property type="match status" value="1"/>
</dbReference>
<keyword evidence="4" id="KW-1185">Reference proteome</keyword>
<evidence type="ECO:0000313" key="4">
    <source>
        <dbReference type="Proteomes" id="UP000069912"/>
    </source>
</evidence>
<organism evidence="2 4">
    <name type="scientific">Aerococcus sanguinicola</name>
    <dbReference type="NCBI Taxonomy" id="119206"/>
    <lineage>
        <taxon>Bacteria</taxon>
        <taxon>Bacillati</taxon>
        <taxon>Bacillota</taxon>
        <taxon>Bacilli</taxon>
        <taxon>Lactobacillales</taxon>
        <taxon>Aerococcaceae</taxon>
        <taxon>Aerococcus</taxon>
    </lineage>
</organism>
<accession>A0A0X8FAI4</accession>
<dbReference type="PANTHER" id="PTHR43072:SF8">
    <property type="entry name" value="ACYLTRANSFERASE FABY-RELATED"/>
    <property type="match status" value="1"/>
</dbReference>
<keyword evidence="3" id="KW-0808">Transferase</keyword>
<dbReference type="RefSeq" id="WP_067972865.1">
    <property type="nucleotide sequence ID" value="NZ_CAJHKM010000004.1"/>
</dbReference>
<reference evidence="4" key="2">
    <citation type="submission" date="2016-01" db="EMBL/GenBank/DDBJ databases">
        <title>Six Aerococcus type strain genome sequencing and assembly using PacBio and Illumina Hiseq.</title>
        <authorList>
            <person name="Carkaci D."/>
            <person name="Dargis R."/>
            <person name="Nielsen X.C."/>
            <person name="Skovgaard O."/>
            <person name="Fuursted K."/>
            <person name="Christensen J.J."/>
        </authorList>
    </citation>
    <scope>NUCLEOTIDE SEQUENCE [LARGE SCALE GENOMIC DNA]</scope>
    <source>
        <strain evidence="4">CCUG43001</strain>
    </source>
</reference>
<proteinExistence type="predicted"/>
<evidence type="ECO:0000259" key="1">
    <source>
        <dbReference type="PROSITE" id="PS51186"/>
    </source>
</evidence>
<dbReference type="SUPFAM" id="SSF55729">
    <property type="entry name" value="Acyl-CoA N-acyltransferases (Nat)"/>
    <property type="match status" value="1"/>
</dbReference>
<dbReference type="KEGG" id="asan:AWM72_02875"/>
<dbReference type="InterPro" id="IPR016181">
    <property type="entry name" value="Acyl_CoA_acyltransferase"/>
</dbReference>
<dbReference type="InterPro" id="IPR000182">
    <property type="entry name" value="GNAT_dom"/>
</dbReference>
<dbReference type="Proteomes" id="UP000234239">
    <property type="component" value="Unassembled WGS sequence"/>
</dbReference>
<protein>
    <submittedName>
        <fullName evidence="3">N-acetyltransferase</fullName>
    </submittedName>
</protein>
<evidence type="ECO:0000313" key="2">
    <source>
        <dbReference type="EMBL" id="AMB93768.1"/>
    </source>
</evidence>
<gene>
    <name evidence="2" type="ORF">AWM72_02875</name>
    <name evidence="3" type="ORF">CYJ28_06220</name>
</gene>
<reference evidence="3 5" key="3">
    <citation type="submission" date="2017-12" db="EMBL/GenBank/DDBJ databases">
        <title>Phylogenetic diversity of female urinary microbiome.</title>
        <authorList>
            <person name="Thomas-White K."/>
            <person name="Wolfe A.J."/>
        </authorList>
    </citation>
    <scope>NUCLEOTIDE SEQUENCE [LARGE SCALE GENOMIC DNA]</scope>
    <source>
        <strain evidence="3 5">UMB0139</strain>
    </source>
</reference>
<dbReference type="GeneID" id="92903011"/>
<dbReference type="Proteomes" id="UP000069912">
    <property type="component" value="Chromosome"/>
</dbReference>
<dbReference type="PANTHER" id="PTHR43072">
    <property type="entry name" value="N-ACETYLTRANSFERASE"/>
    <property type="match status" value="1"/>
</dbReference>
<name>A0A0X8FAI4_9LACT</name>
<dbReference type="AlphaFoldDB" id="A0A0X8FAI4"/>
<sequence length="165" mass="19088">MSDIQIRPACLADCERLAAIYRPYVEETTISFEYEAPDKEEMIRRYQAIKAADYPYLVAEYEGKIWGYAYAHQLGEREAFKHSAELSIYADRQAPIKGLGYRLYQVLEATLKEKGIVSLVAVITASNKRSLAFHERQGFRQVGLLPKVGYKFQEWLDTAYLYKEL</sequence>
<dbReference type="GO" id="GO:0016747">
    <property type="term" value="F:acyltransferase activity, transferring groups other than amino-acyl groups"/>
    <property type="evidence" value="ECO:0007669"/>
    <property type="project" value="InterPro"/>
</dbReference>
<reference evidence="2 4" key="1">
    <citation type="journal article" date="2016" name="Genome Announc.">
        <title>Complete Genome Sequences of Aerococcus christensenii CCUG 28831T, Aerococcus sanguinicola CCUG 43001T, Aerococcus urinae CCUG 36881T, Aerococcus urinaeequi CCUG 28094T, Aerococcus urinaehominis CCUG 42038 BT, and Aerococcus viridans CCUG 4311T.</title>
        <authorList>
            <person name="Carkaci D."/>
            <person name="Dargis R."/>
            <person name="Nielsen X.C."/>
            <person name="Skovgaard O."/>
            <person name="Fuursted K."/>
            <person name="Christensen J.J."/>
        </authorList>
    </citation>
    <scope>NUCLEOTIDE SEQUENCE [LARGE SCALE GENOMIC DNA]</scope>
    <source>
        <strain evidence="2 4">CCUG43001</strain>
    </source>
</reference>
<dbReference type="EMBL" id="PKGY01000003">
    <property type="protein sequence ID" value="PKZ21501.1"/>
    <property type="molecule type" value="Genomic_DNA"/>
</dbReference>
<feature type="domain" description="N-acetyltransferase" evidence="1">
    <location>
        <begin position="4"/>
        <end position="165"/>
    </location>
</feature>
<dbReference type="Gene3D" id="3.40.630.30">
    <property type="match status" value="1"/>
</dbReference>
<evidence type="ECO:0000313" key="5">
    <source>
        <dbReference type="Proteomes" id="UP000234239"/>
    </source>
</evidence>
<dbReference type="EMBL" id="CP014160">
    <property type="protein sequence ID" value="AMB93768.1"/>
    <property type="molecule type" value="Genomic_DNA"/>
</dbReference>
<dbReference type="PROSITE" id="PS51186">
    <property type="entry name" value="GNAT"/>
    <property type="match status" value="1"/>
</dbReference>
<dbReference type="OrthoDB" id="9798006at2"/>
<evidence type="ECO:0000313" key="3">
    <source>
        <dbReference type="EMBL" id="PKZ21501.1"/>
    </source>
</evidence>